<evidence type="ECO:0000313" key="2">
    <source>
        <dbReference type="EMBL" id="AEF81475.1"/>
    </source>
</evidence>
<dbReference type="AlphaFoldDB" id="F5YB74"/>
<proteinExistence type="predicted"/>
<feature type="domain" description="PTS EIIA type-2" evidence="1">
    <location>
        <begin position="5"/>
        <end position="149"/>
    </location>
</feature>
<dbReference type="Proteomes" id="UP000009222">
    <property type="component" value="Chromosome"/>
</dbReference>
<keyword evidence="2" id="KW-0808">Transferase</keyword>
<evidence type="ECO:0000313" key="3">
    <source>
        <dbReference type="Proteomes" id="UP000009222"/>
    </source>
</evidence>
<dbReference type="FunCoup" id="F5YB74">
    <property type="interactions" value="26"/>
</dbReference>
<dbReference type="CDD" id="cd00211">
    <property type="entry name" value="PTS_IIA_fru"/>
    <property type="match status" value="1"/>
</dbReference>
<dbReference type="InterPro" id="IPR002178">
    <property type="entry name" value="PTS_EIIA_type-2_dom"/>
</dbReference>
<reference evidence="2 3" key="2">
    <citation type="journal article" date="2011" name="ISME J.">
        <title>RNA-seq reveals cooperative metabolic interactions between two termite-gut spirochete species in co-culture.</title>
        <authorList>
            <person name="Rosenthal A.Z."/>
            <person name="Matson E.G."/>
            <person name="Eldar A."/>
            <person name="Leadbetter J.R."/>
        </authorList>
    </citation>
    <scope>NUCLEOTIDE SEQUENCE [LARGE SCALE GENOMIC DNA]</scope>
    <source>
        <strain evidence="3">ATCC BAA-888 / DSM 13862 / ZAS-9</strain>
    </source>
</reference>
<evidence type="ECO:0000259" key="1">
    <source>
        <dbReference type="PROSITE" id="PS51094"/>
    </source>
</evidence>
<gene>
    <name evidence="2" type="ordered locus">TREAZ_2995</name>
</gene>
<dbReference type="RefSeq" id="WP_015712555.1">
    <property type="nucleotide sequence ID" value="NC_015577.1"/>
</dbReference>
<accession>F5YB74</accession>
<dbReference type="SUPFAM" id="SSF55804">
    <property type="entry name" value="Phoshotransferase/anion transport protein"/>
    <property type="match status" value="1"/>
</dbReference>
<dbReference type="KEGG" id="taz:TREAZ_2995"/>
<dbReference type="OrthoDB" id="95460at2"/>
<organism evidence="2 3">
    <name type="scientific">Leadbettera azotonutricia (strain ATCC BAA-888 / DSM 13862 / ZAS-9)</name>
    <name type="common">Treponema azotonutricium</name>
    <dbReference type="NCBI Taxonomy" id="545695"/>
    <lineage>
        <taxon>Bacteria</taxon>
        <taxon>Pseudomonadati</taxon>
        <taxon>Spirochaetota</taxon>
        <taxon>Spirochaetia</taxon>
        <taxon>Spirochaetales</taxon>
        <taxon>Breznakiellaceae</taxon>
        <taxon>Leadbettera</taxon>
    </lineage>
</organism>
<dbReference type="Gene3D" id="3.40.930.10">
    <property type="entry name" value="Mannitol-specific EII, Chain A"/>
    <property type="match status" value="1"/>
</dbReference>
<keyword evidence="3" id="KW-1185">Reference proteome</keyword>
<dbReference type="eggNOG" id="COG1762">
    <property type="taxonomic scope" value="Bacteria"/>
</dbReference>
<dbReference type="STRING" id="545695.TREAZ_2995"/>
<dbReference type="PROSITE" id="PS51094">
    <property type="entry name" value="PTS_EIIA_TYPE_2"/>
    <property type="match status" value="1"/>
</dbReference>
<sequence>MLLIKVFNKDAINTDLKSKTKQDAFEELLEAIQNVQPELNTEEALEALTARESQMSTGIMPHVAVPHALCPSARGAIGAIGISRSGIDYNALDGSPVHLIFMLLANPESCSQSLRVLKHLAQLLDTPQFAADLIRKRTVEEIQGMLNLQNLAKAPMLAAG</sequence>
<dbReference type="Pfam" id="PF00359">
    <property type="entry name" value="PTS_EIIA_2"/>
    <property type="match status" value="1"/>
</dbReference>
<dbReference type="InterPro" id="IPR016152">
    <property type="entry name" value="PTrfase/Anion_transptr"/>
</dbReference>
<reference evidence="3" key="1">
    <citation type="submission" date="2009-12" db="EMBL/GenBank/DDBJ databases">
        <title>Complete sequence of Treponema azotonutricium strain ZAS-9.</title>
        <authorList>
            <person name="Tetu S.G."/>
            <person name="Matson E."/>
            <person name="Ren Q."/>
            <person name="Seshadri R."/>
            <person name="Elbourne L."/>
            <person name="Hassan K.A."/>
            <person name="Durkin A."/>
            <person name="Radune D."/>
            <person name="Mohamoud Y."/>
            <person name="Shay R."/>
            <person name="Jin S."/>
            <person name="Zhang X."/>
            <person name="Lucey K."/>
            <person name="Ballor N.R."/>
            <person name="Ottesen E."/>
            <person name="Rosenthal R."/>
            <person name="Allen A."/>
            <person name="Leadbetter J.R."/>
            <person name="Paulsen I.T."/>
        </authorList>
    </citation>
    <scope>NUCLEOTIDE SEQUENCE [LARGE SCALE GENOMIC DNA]</scope>
    <source>
        <strain evidence="3">ATCC BAA-888 / DSM 13862 / ZAS-9</strain>
    </source>
</reference>
<dbReference type="InterPro" id="IPR051541">
    <property type="entry name" value="PTS_SugarTrans_NitroReg"/>
</dbReference>
<name>F5YB74_LEAAZ</name>
<dbReference type="EMBL" id="CP001841">
    <property type="protein sequence ID" value="AEF81475.1"/>
    <property type="molecule type" value="Genomic_DNA"/>
</dbReference>
<dbReference type="PANTHER" id="PTHR47738">
    <property type="entry name" value="PTS SYSTEM FRUCTOSE-LIKE EIIA COMPONENT-RELATED"/>
    <property type="match status" value="1"/>
</dbReference>
<protein>
    <submittedName>
        <fullName evidence="2">Fructose-specific phosphotransferase system, enzyme iiabc</fullName>
    </submittedName>
</protein>
<dbReference type="HOGENOM" id="CLU_072531_5_0_12"/>
<dbReference type="PANTHER" id="PTHR47738:SF2">
    <property type="entry name" value="PTS SYSTEM FRUCTOSE-LIKE EIIA COMPONENT"/>
    <property type="match status" value="1"/>
</dbReference>
<dbReference type="GO" id="GO:0016740">
    <property type="term" value="F:transferase activity"/>
    <property type="evidence" value="ECO:0007669"/>
    <property type="project" value="UniProtKB-KW"/>
</dbReference>
<dbReference type="InParanoid" id="F5YB74"/>